<comment type="caution">
    <text evidence="3">The sequence shown here is derived from an EMBL/GenBank/DDBJ whole genome shotgun (WGS) entry which is preliminary data.</text>
</comment>
<dbReference type="AlphaFoldDB" id="A0A2B7YZS2"/>
<dbReference type="InterPro" id="IPR049326">
    <property type="entry name" value="Rhodopsin_dom_fungi"/>
</dbReference>
<feature type="domain" description="Rhodopsin" evidence="2">
    <location>
        <begin position="32"/>
        <end position="130"/>
    </location>
</feature>
<reference evidence="3 4" key="1">
    <citation type="submission" date="2017-10" db="EMBL/GenBank/DDBJ databases">
        <title>Comparative genomics in systemic dimorphic fungi from Ajellomycetaceae.</title>
        <authorList>
            <person name="Munoz J.F."/>
            <person name="Mcewen J.G."/>
            <person name="Clay O.K."/>
            <person name="Cuomo C.A."/>
        </authorList>
    </citation>
    <scope>NUCLEOTIDE SEQUENCE [LARGE SCALE GENOMIC DNA]</scope>
    <source>
        <strain evidence="3 4">UAMH7299</strain>
    </source>
</reference>
<evidence type="ECO:0000313" key="4">
    <source>
        <dbReference type="Proteomes" id="UP000224634"/>
    </source>
</evidence>
<proteinExistence type="predicted"/>
<sequence>MDPECSQTVWTTPFLLDPNCDRGPDKSLQYSRWLVVEVTGVAVEIFLVWLPIYLTWGLQMPLKSKLLVISAFSFRLPVIIISGVRTYYLHRDISSDDILFSTADSSVWMEISLHYGLIAATIPCLKPFIKAFNTGYLSQRGGSSEYGMHDPNSYVLSNISVGSESRGRDRMLFSRANNNRSKTPITLDIQGHHRDQGSNSPSAERRYRTYHINPTTKGFDHSVFLLTQRSKTEHTVKMLITRGFSLTNFVIASSALAFQVFVLYPWHEQLQEDFEELKKEHLRVTKEADTNRAKDLKEIKGQLSTILSKKGWP</sequence>
<feature type="transmembrane region" description="Helical" evidence="1">
    <location>
        <begin position="66"/>
        <end position="88"/>
    </location>
</feature>
<dbReference type="STRING" id="1447883.A0A2B7YZS2"/>
<dbReference type="OrthoDB" id="9992270at2759"/>
<evidence type="ECO:0000313" key="3">
    <source>
        <dbReference type="EMBL" id="PGH26561.1"/>
    </source>
</evidence>
<evidence type="ECO:0000256" key="1">
    <source>
        <dbReference type="SAM" id="Phobius"/>
    </source>
</evidence>
<evidence type="ECO:0000259" key="2">
    <source>
        <dbReference type="Pfam" id="PF20684"/>
    </source>
</evidence>
<dbReference type="PANTHER" id="PTHR39614:SF2">
    <property type="entry name" value="INTEGRAL MEMBRANE PROTEIN"/>
    <property type="match status" value="1"/>
</dbReference>
<feature type="transmembrane region" description="Helical" evidence="1">
    <location>
        <begin position="246"/>
        <end position="266"/>
    </location>
</feature>
<feature type="transmembrane region" description="Helical" evidence="1">
    <location>
        <begin position="33"/>
        <end position="54"/>
    </location>
</feature>
<keyword evidence="4" id="KW-1185">Reference proteome</keyword>
<keyword evidence="1" id="KW-1133">Transmembrane helix</keyword>
<protein>
    <recommendedName>
        <fullName evidence="2">Rhodopsin domain-containing protein</fullName>
    </recommendedName>
</protein>
<dbReference type="PANTHER" id="PTHR39614">
    <property type="entry name" value="INTEGRAL MEMBRANE PROTEIN"/>
    <property type="match status" value="1"/>
</dbReference>
<keyword evidence="1" id="KW-0812">Transmembrane</keyword>
<dbReference type="EMBL" id="PDNA01000015">
    <property type="protein sequence ID" value="PGH26561.1"/>
    <property type="molecule type" value="Genomic_DNA"/>
</dbReference>
<gene>
    <name evidence="3" type="ORF">AJ80_01690</name>
</gene>
<organism evidence="3 4">
    <name type="scientific">Polytolypa hystricis (strain UAMH7299)</name>
    <dbReference type="NCBI Taxonomy" id="1447883"/>
    <lineage>
        <taxon>Eukaryota</taxon>
        <taxon>Fungi</taxon>
        <taxon>Dikarya</taxon>
        <taxon>Ascomycota</taxon>
        <taxon>Pezizomycotina</taxon>
        <taxon>Eurotiomycetes</taxon>
        <taxon>Eurotiomycetidae</taxon>
        <taxon>Onygenales</taxon>
        <taxon>Onygenales incertae sedis</taxon>
        <taxon>Polytolypa</taxon>
    </lineage>
</organism>
<dbReference type="Proteomes" id="UP000224634">
    <property type="component" value="Unassembled WGS sequence"/>
</dbReference>
<name>A0A2B7YZS2_POLH7</name>
<dbReference type="Pfam" id="PF20684">
    <property type="entry name" value="Fung_rhodopsin"/>
    <property type="match status" value="1"/>
</dbReference>
<keyword evidence="1" id="KW-0472">Membrane</keyword>
<accession>A0A2B7YZS2</accession>